<feature type="non-terminal residue" evidence="2">
    <location>
        <position position="1"/>
    </location>
</feature>
<dbReference type="EMBL" id="BTRK01000002">
    <property type="protein sequence ID" value="GMR34882.1"/>
    <property type="molecule type" value="Genomic_DNA"/>
</dbReference>
<feature type="compositionally biased region" description="Low complexity" evidence="1">
    <location>
        <begin position="44"/>
        <end position="53"/>
    </location>
</feature>
<sequence>VSSLVGLFVSVGMRVGCSVASVTSGSCVSSLVGLFVSVGMSVGSSVASVPSSSANRSNNSDGEQKKDEEPHCYFP</sequence>
<accession>A0AAN4Z5K4</accession>
<evidence type="ECO:0000313" key="2">
    <source>
        <dbReference type="EMBL" id="GMR34882.1"/>
    </source>
</evidence>
<feature type="region of interest" description="Disordered" evidence="1">
    <location>
        <begin position="44"/>
        <end position="75"/>
    </location>
</feature>
<reference evidence="3" key="1">
    <citation type="submission" date="2022-10" db="EMBL/GenBank/DDBJ databases">
        <title>Genome assembly of Pristionchus species.</title>
        <authorList>
            <person name="Yoshida K."/>
            <person name="Sommer R.J."/>
        </authorList>
    </citation>
    <scope>NUCLEOTIDE SEQUENCE [LARGE SCALE GENOMIC DNA]</scope>
    <source>
        <strain evidence="3">RS5460</strain>
    </source>
</reference>
<comment type="caution">
    <text evidence="2">The sequence shown here is derived from an EMBL/GenBank/DDBJ whole genome shotgun (WGS) entry which is preliminary data.</text>
</comment>
<keyword evidence="3" id="KW-1185">Reference proteome</keyword>
<organism evidence="2 3">
    <name type="scientific">Pristionchus mayeri</name>
    <dbReference type="NCBI Taxonomy" id="1317129"/>
    <lineage>
        <taxon>Eukaryota</taxon>
        <taxon>Metazoa</taxon>
        <taxon>Ecdysozoa</taxon>
        <taxon>Nematoda</taxon>
        <taxon>Chromadorea</taxon>
        <taxon>Rhabditida</taxon>
        <taxon>Rhabditina</taxon>
        <taxon>Diplogasteromorpha</taxon>
        <taxon>Diplogasteroidea</taxon>
        <taxon>Neodiplogasteridae</taxon>
        <taxon>Pristionchus</taxon>
    </lineage>
</organism>
<name>A0AAN4Z5K4_9BILA</name>
<protein>
    <submittedName>
        <fullName evidence="2">Uncharacterized protein</fullName>
    </submittedName>
</protein>
<dbReference type="AlphaFoldDB" id="A0AAN4Z5K4"/>
<evidence type="ECO:0000256" key="1">
    <source>
        <dbReference type="SAM" id="MobiDB-lite"/>
    </source>
</evidence>
<evidence type="ECO:0000313" key="3">
    <source>
        <dbReference type="Proteomes" id="UP001328107"/>
    </source>
</evidence>
<dbReference type="Proteomes" id="UP001328107">
    <property type="component" value="Unassembled WGS sequence"/>
</dbReference>
<feature type="compositionally biased region" description="Basic and acidic residues" evidence="1">
    <location>
        <begin position="62"/>
        <end position="75"/>
    </location>
</feature>
<gene>
    <name evidence="2" type="ORF">PMAYCL1PPCAC_05077</name>
</gene>
<proteinExistence type="predicted"/>